<name>A0A6G4XDD2_9ACTN</name>
<dbReference type="RefSeq" id="WP_165331061.1">
    <property type="nucleotide sequence ID" value="NZ_JAAKZW010000016.1"/>
</dbReference>
<evidence type="ECO:0000256" key="1">
    <source>
        <dbReference type="SAM" id="MobiDB-lite"/>
    </source>
</evidence>
<proteinExistence type="predicted"/>
<evidence type="ECO:0000313" key="3">
    <source>
        <dbReference type="EMBL" id="NGO75545.1"/>
    </source>
</evidence>
<organism evidence="3 4">
    <name type="scientific">Streptomyces mesophilus</name>
    <dbReference type="NCBI Taxonomy" id="1775132"/>
    <lineage>
        <taxon>Bacteria</taxon>
        <taxon>Bacillati</taxon>
        <taxon>Actinomycetota</taxon>
        <taxon>Actinomycetes</taxon>
        <taxon>Kitasatosporales</taxon>
        <taxon>Streptomycetaceae</taxon>
        <taxon>Streptomyces</taxon>
    </lineage>
</organism>
<keyword evidence="4" id="KW-1185">Reference proteome</keyword>
<reference evidence="3 4" key="1">
    <citation type="submission" date="2020-02" db="EMBL/GenBank/DDBJ databases">
        <title>Whole-genome analyses of novel actinobacteria.</title>
        <authorList>
            <person name="Sahin N."/>
            <person name="Tokatli A."/>
        </authorList>
    </citation>
    <scope>NUCLEOTIDE SEQUENCE [LARGE SCALE GENOMIC DNA]</scope>
    <source>
        <strain evidence="3 4">YC504</strain>
    </source>
</reference>
<dbReference type="EMBL" id="JAAKZW010000016">
    <property type="protein sequence ID" value="NGO75545.1"/>
    <property type="molecule type" value="Genomic_DNA"/>
</dbReference>
<dbReference type="AlphaFoldDB" id="A0A6G4XDD2"/>
<feature type="signal peptide" evidence="2">
    <location>
        <begin position="1"/>
        <end position="25"/>
    </location>
</feature>
<protein>
    <submittedName>
        <fullName evidence="3">Uncharacterized protein</fullName>
    </submittedName>
</protein>
<evidence type="ECO:0000256" key="2">
    <source>
        <dbReference type="SAM" id="SignalP"/>
    </source>
</evidence>
<comment type="caution">
    <text evidence="3">The sequence shown here is derived from an EMBL/GenBank/DDBJ whole genome shotgun (WGS) entry which is preliminary data.</text>
</comment>
<feature type="region of interest" description="Disordered" evidence="1">
    <location>
        <begin position="26"/>
        <end position="50"/>
    </location>
</feature>
<feature type="compositionally biased region" description="Polar residues" evidence="1">
    <location>
        <begin position="38"/>
        <end position="50"/>
    </location>
</feature>
<accession>A0A6G4XDD2</accession>
<sequence length="268" mass="29140">MRFTKSTVALTAAALLSLTASAAQAAGPDPTYPKGNPPATNCGPSFYNPPTGQHDKPEGHYYDEIPGTGLAWWFFAQSGTGTLPMGEELLAEMKRAGIKIEAICPVGALKGGKGIWTPVGSDGYSGINVFNGRIWYPGGWKFTNPKTGRSHRIDGFWLHDFPFINKASGNAYIDEKRTPHQLHLSSYDTVDFLTHLLEPRINQGKVSLGPDNWRFNLTAAYVKELNDVLGTKLKPGVHFATLEINASVLPGQNMPLKPGYAKDEPGTR</sequence>
<evidence type="ECO:0000313" key="4">
    <source>
        <dbReference type="Proteomes" id="UP000481109"/>
    </source>
</evidence>
<feature type="chain" id="PRO_5026196183" evidence="2">
    <location>
        <begin position="26"/>
        <end position="268"/>
    </location>
</feature>
<keyword evidence="2" id="KW-0732">Signal</keyword>
<gene>
    <name evidence="3" type="ORF">G6045_07610</name>
</gene>
<dbReference type="Proteomes" id="UP000481109">
    <property type="component" value="Unassembled WGS sequence"/>
</dbReference>